<name>A0A1A7P0N2_9PAST</name>
<protein>
    <submittedName>
        <fullName evidence="1">CRISPR-associated protein</fullName>
    </submittedName>
</protein>
<dbReference type="EMBL" id="JTJL01000011">
    <property type="protein sequence ID" value="OBW95533.1"/>
    <property type="molecule type" value="Genomic_DNA"/>
</dbReference>
<dbReference type="PATRIC" id="fig|505341.3.peg.585"/>
<dbReference type="RefSeq" id="WP_066105647.1">
    <property type="nucleotide sequence ID" value="NZ_JTJL01000011.1"/>
</dbReference>
<comment type="caution">
    <text evidence="1">The sequence shown here is derived from an EMBL/GenBank/DDBJ whole genome shotgun (WGS) entry which is preliminary data.</text>
</comment>
<sequence>MFQTKLTQNIKKQCSKRTEPLVKKREKATSATEIAELDKQITEIERKYEFSTWIDNAANKMAKQLTFPTHISKGDHPDSKGDNVNFRNQNTISHSFVGSHLIAESILDATGNAAALPLAAFFNIVIDEEKNILLRDLLLEDSPLLKGAFADDEELSEQYKQQFQQALLGEIKQPTTYEKNKQLLWPNNDQAIKNDDYTCIVPLYPAKLTHFIYNKIQTIRYSEENKTARENRKKENVTQQRYTSINNLAIKKQGGTKPQNISLLNSKQGGKHYLLPSLPPIFSAPYTSTTNTIFNNDLYWQCKPLFQGLFEVVLAEKNIYPERDKRKEVINQIVEVVLSIAELYQQRDAGWSKDYQHFNQDQKYWLDPKRADLEGEENFKEKFEKENWQNQVAKQFAGWVNFHLQKRFPEIAQDFSTAEANEWRRVFKRILRRKG</sequence>
<dbReference type="NCBIfam" id="TIGR02564">
    <property type="entry name" value="cas_Csy1"/>
    <property type="match status" value="1"/>
</dbReference>
<dbReference type="InterPro" id="IPR013397">
    <property type="entry name" value="CRISPR-assoc_prot_Csy1"/>
</dbReference>
<keyword evidence="2" id="KW-1185">Reference proteome</keyword>
<dbReference type="Pfam" id="PF09611">
    <property type="entry name" value="Cas_Csy1"/>
    <property type="match status" value="1"/>
</dbReference>
<reference evidence="1 2" key="1">
    <citation type="submission" date="2014-11" db="EMBL/GenBank/DDBJ databases">
        <title>Pan-genome of Gallibacterium spp.</title>
        <authorList>
            <person name="Kudirkiene E."/>
            <person name="Bojesen A.M."/>
        </authorList>
    </citation>
    <scope>NUCLEOTIDE SEQUENCE [LARGE SCALE GENOMIC DNA]</scope>
    <source>
        <strain evidence="1 2">F150</strain>
    </source>
</reference>
<dbReference type="AlphaFoldDB" id="A0A1A7P0N2"/>
<proteinExistence type="predicted"/>
<dbReference type="OrthoDB" id="9815616at2"/>
<dbReference type="Proteomes" id="UP000092649">
    <property type="component" value="Unassembled WGS sequence"/>
</dbReference>
<accession>A0A1A7P0N2</accession>
<evidence type="ECO:0000313" key="1">
    <source>
        <dbReference type="EMBL" id="OBW95533.1"/>
    </source>
</evidence>
<organism evidence="1 2">
    <name type="scientific">Gallibacterium salpingitidis</name>
    <dbReference type="NCBI Taxonomy" id="505341"/>
    <lineage>
        <taxon>Bacteria</taxon>
        <taxon>Pseudomonadati</taxon>
        <taxon>Pseudomonadota</taxon>
        <taxon>Gammaproteobacteria</taxon>
        <taxon>Pasteurellales</taxon>
        <taxon>Pasteurellaceae</taxon>
        <taxon>Gallibacterium</taxon>
    </lineage>
</organism>
<gene>
    <name evidence="1" type="ORF">QS62_02890</name>
</gene>
<evidence type="ECO:0000313" key="2">
    <source>
        <dbReference type="Proteomes" id="UP000092649"/>
    </source>
</evidence>